<dbReference type="Pfam" id="PF04376">
    <property type="entry name" value="ATE_N"/>
    <property type="match status" value="1"/>
</dbReference>
<comment type="subcellular location">
    <subcellularLocation>
        <location evidence="4">Cytoplasm</location>
    </subcellularLocation>
</comment>
<evidence type="ECO:0000259" key="6">
    <source>
        <dbReference type="Pfam" id="PF04376"/>
    </source>
</evidence>
<evidence type="ECO:0000256" key="1">
    <source>
        <dbReference type="ARBA" id="ARBA00022490"/>
    </source>
</evidence>
<dbReference type="NCBIfam" id="NF002343">
    <property type="entry name" value="PRK01305.1-4"/>
    <property type="match status" value="1"/>
</dbReference>
<keyword evidence="1 4" id="KW-0963">Cytoplasm</keyword>
<evidence type="ECO:0000259" key="7">
    <source>
        <dbReference type="Pfam" id="PF04377"/>
    </source>
</evidence>
<dbReference type="InterPro" id="IPR030700">
    <property type="entry name" value="N-end_Aminoacyl_Trfase"/>
</dbReference>
<dbReference type="GO" id="GO:0008914">
    <property type="term" value="F:leucyl-tRNA--protein transferase activity"/>
    <property type="evidence" value="ECO:0007669"/>
    <property type="project" value="UniProtKB-UniRule"/>
</dbReference>
<evidence type="ECO:0000256" key="3">
    <source>
        <dbReference type="ARBA" id="ARBA00023315"/>
    </source>
</evidence>
<dbReference type="EC" id="2.3.2.29" evidence="4"/>
<evidence type="ECO:0000256" key="2">
    <source>
        <dbReference type="ARBA" id="ARBA00022679"/>
    </source>
</evidence>
<dbReference type="HAMAP" id="MF_00689">
    <property type="entry name" value="Bpt"/>
    <property type="match status" value="1"/>
</dbReference>
<dbReference type="PIRSF" id="PIRSF037208">
    <property type="entry name" value="ATE_pro_prd"/>
    <property type="match status" value="1"/>
</dbReference>
<comment type="catalytic activity">
    <reaction evidence="4">
        <text>N-terminal L-glutamyl-[protein] + L-leucyl-tRNA(Leu) = N-terminal L-leucyl-L-glutamyl-[protein] + tRNA(Leu) + H(+)</text>
        <dbReference type="Rhea" id="RHEA:50412"/>
        <dbReference type="Rhea" id="RHEA-COMP:9613"/>
        <dbReference type="Rhea" id="RHEA-COMP:9622"/>
        <dbReference type="Rhea" id="RHEA-COMP:12664"/>
        <dbReference type="Rhea" id="RHEA-COMP:12668"/>
        <dbReference type="ChEBI" id="CHEBI:15378"/>
        <dbReference type="ChEBI" id="CHEBI:64721"/>
        <dbReference type="ChEBI" id="CHEBI:78442"/>
        <dbReference type="ChEBI" id="CHEBI:78494"/>
        <dbReference type="ChEBI" id="CHEBI:133041"/>
        <dbReference type="EC" id="2.3.2.29"/>
    </reaction>
</comment>
<dbReference type="InterPro" id="IPR017138">
    <property type="entry name" value="Asp_Glu_LeuTrfase"/>
</dbReference>
<sequence length="284" mass="32375">MVKSNDRFDDNESVREGATARPEAEAASSLPTEKPIRARRRVTVRRVTEHPQFYLTAPSPCPYLPNRFERKVFTHLVGERAEPLNDLLTQGGFRRSQNIAYRPACEGCRACVSVRVVVDEFDWTRSLRRVLKTNADLERRERPALPSSEQYSVFRGYLDSRHADGGMADMTVLDYAMMVEDTHVDTRLFEYRRPGSGRTRGPLVACALTDILGDGLSMVYSFYEPDLEADSLGTFMILDHIRRAAELGLPYVYLGYWVGGSEKMAYKTRFQPQEHLGPRGWVRA</sequence>
<dbReference type="InterPro" id="IPR016181">
    <property type="entry name" value="Acyl_CoA_acyltransferase"/>
</dbReference>
<comment type="function">
    <text evidence="4">Functions in the N-end rule pathway of protein degradation where it conjugates Leu from its aminoacyl-tRNA to the N-termini of proteins containing an N-terminal aspartate or glutamate.</text>
</comment>
<gene>
    <name evidence="4" type="primary">bpt</name>
    <name evidence="8" type="ORF">JCR33_20975</name>
</gene>
<dbReference type="NCBIfam" id="NF002342">
    <property type="entry name" value="PRK01305.1-3"/>
    <property type="match status" value="1"/>
</dbReference>
<accession>A0A934IQF3</accession>
<comment type="catalytic activity">
    <reaction evidence="4">
        <text>N-terminal L-aspartyl-[protein] + L-leucyl-tRNA(Leu) = N-terminal L-leucyl-L-aspartyl-[protein] + tRNA(Leu) + H(+)</text>
        <dbReference type="Rhea" id="RHEA:50420"/>
        <dbReference type="Rhea" id="RHEA-COMP:9613"/>
        <dbReference type="Rhea" id="RHEA-COMP:9622"/>
        <dbReference type="Rhea" id="RHEA-COMP:12669"/>
        <dbReference type="Rhea" id="RHEA-COMP:12674"/>
        <dbReference type="ChEBI" id="CHEBI:15378"/>
        <dbReference type="ChEBI" id="CHEBI:64720"/>
        <dbReference type="ChEBI" id="CHEBI:78442"/>
        <dbReference type="ChEBI" id="CHEBI:78494"/>
        <dbReference type="ChEBI" id="CHEBI:133042"/>
        <dbReference type="EC" id="2.3.2.29"/>
    </reaction>
</comment>
<dbReference type="Proteomes" id="UP000609531">
    <property type="component" value="Unassembled WGS sequence"/>
</dbReference>
<dbReference type="SUPFAM" id="SSF55729">
    <property type="entry name" value="Acyl-CoA N-acyltransferases (Nat)"/>
    <property type="match status" value="1"/>
</dbReference>
<evidence type="ECO:0000313" key="8">
    <source>
        <dbReference type="EMBL" id="MBJ3778187.1"/>
    </source>
</evidence>
<dbReference type="PANTHER" id="PTHR21367">
    <property type="entry name" value="ARGININE-TRNA-PROTEIN TRANSFERASE 1"/>
    <property type="match status" value="1"/>
</dbReference>
<comment type="similarity">
    <text evidence="4">Belongs to the R-transferase family. Bpt subfamily.</text>
</comment>
<dbReference type="GO" id="GO:0004057">
    <property type="term" value="F:arginyl-tRNA--protein transferase activity"/>
    <property type="evidence" value="ECO:0007669"/>
    <property type="project" value="InterPro"/>
</dbReference>
<dbReference type="Pfam" id="PF04377">
    <property type="entry name" value="ATE_C"/>
    <property type="match status" value="1"/>
</dbReference>
<proteinExistence type="inferred from homology"/>
<feature type="compositionally biased region" description="Basic and acidic residues" evidence="5">
    <location>
        <begin position="1"/>
        <end position="15"/>
    </location>
</feature>
<keyword evidence="9" id="KW-1185">Reference proteome</keyword>
<dbReference type="RefSeq" id="WP_198884092.1">
    <property type="nucleotide sequence ID" value="NZ_JAEKJA010000024.1"/>
</dbReference>
<dbReference type="InterPro" id="IPR007471">
    <property type="entry name" value="N-end_Aminoacyl_Trfase_N"/>
</dbReference>
<keyword evidence="2 4" id="KW-0808">Transferase</keyword>
<name>A0A934IQF3_9HYPH</name>
<keyword evidence="3 4" id="KW-0012">Acyltransferase</keyword>
<dbReference type="NCBIfam" id="NF002346">
    <property type="entry name" value="PRK01305.2-3"/>
    <property type="match status" value="1"/>
</dbReference>
<evidence type="ECO:0000256" key="5">
    <source>
        <dbReference type="SAM" id="MobiDB-lite"/>
    </source>
</evidence>
<protein>
    <recommendedName>
        <fullName evidence="4">Aspartate/glutamate leucyltransferase</fullName>
        <ecNumber evidence="4">2.3.2.29</ecNumber>
    </recommendedName>
</protein>
<feature type="domain" description="N-end aminoacyl transferase N-terminal" evidence="6">
    <location>
        <begin position="59"/>
        <end position="129"/>
    </location>
</feature>
<dbReference type="InterPro" id="IPR007472">
    <property type="entry name" value="N-end_Aminoacyl_Trfase_C"/>
</dbReference>
<organism evidence="8 9">
    <name type="scientific">Acuticoccus mangrovi</name>
    <dbReference type="NCBI Taxonomy" id="2796142"/>
    <lineage>
        <taxon>Bacteria</taxon>
        <taxon>Pseudomonadati</taxon>
        <taxon>Pseudomonadota</taxon>
        <taxon>Alphaproteobacteria</taxon>
        <taxon>Hyphomicrobiales</taxon>
        <taxon>Amorphaceae</taxon>
        <taxon>Acuticoccus</taxon>
    </lineage>
</organism>
<evidence type="ECO:0000313" key="9">
    <source>
        <dbReference type="Proteomes" id="UP000609531"/>
    </source>
</evidence>
<dbReference type="EMBL" id="JAEKJA010000024">
    <property type="protein sequence ID" value="MBJ3778187.1"/>
    <property type="molecule type" value="Genomic_DNA"/>
</dbReference>
<dbReference type="PANTHER" id="PTHR21367:SF1">
    <property type="entry name" value="ARGINYL-TRNA--PROTEIN TRANSFERASE 1"/>
    <property type="match status" value="1"/>
</dbReference>
<dbReference type="GO" id="GO:0005737">
    <property type="term" value="C:cytoplasm"/>
    <property type="evidence" value="ECO:0007669"/>
    <property type="project" value="UniProtKB-SubCell"/>
</dbReference>
<dbReference type="AlphaFoldDB" id="A0A934IQF3"/>
<evidence type="ECO:0000256" key="4">
    <source>
        <dbReference type="HAMAP-Rule" id="MF_00689"/>
    </source>
</evidence>
<feature type="domain" description="N-end rule aminoacyl transferase C-terminal" evidence="7">
    <location>
        <begin position="149"/>
        <end position="276"/>
    </location>
</feature>
<feature type="region of interest" description="Disordered" evidence="5">
    <location>
        <begin position="1"/>
        <end position="38"/>
    </location>
</feature>
<comment type="caution">
    <text evidence="8">The sequence shown here is derived from an EMBL/GenBank/DDBJ whole genome shotgun (WGS) entry which is preliminary data.</text>
</comment>
<dbReference type="GO" id="GO:0071596">
    <property type="term" value="P:ubiquitin-dependent protein catabolic process via the N-end rule pathway"/>
    <property type="evidence" value="ECO:0007669"/>
    <property type="project" value="InterPro"/>
</dbReference>
<reference evidence="8" key="1">
    <citation type="submission" date="2020-12" db="EMBL/GenBank/DDBJ databases">
        <title>Bacterial taxonomy.</title>
        <authorList>
            <person name="Pan X."/>
        </authorList>
    </citation>
    <scope>NUCLEOTIDE SEQUENCE</scope>
    <source>
        <strain evidence="8">B2012</strain>
    </source>
</reference>